<feature type="compositionally biased region" description="Acidic residues" evidence="3">
    <location>
        <begin position="321"/>
        <end position="337"/>
    </location>
</feature>
<accession>A0A292Q165</accession>
<dbReference type="GO" id="GO:0005634">
    <property type="term" value="C:nucleus"/>
    <property type="evidence" value="ECO:0007669"/>
    <property type="project" value="UniProtKB-SubCell"/>
</dbReference>
<dbReference type="InterPro" id="IPR012916">
    <property type="entry name" value="RED_N"/>
</dbReference>
<dbReference type="EMBL" id="LN890987">
    <property type="protein sequence ID" value="CUS12618.1"/>
    <property type="molecule type" value="Genomic_DNA"/>
</dbReference>
<dbReference type="InterPro" id="IPR039896">
    <property type="entry name" value="Red-like"/>
</dbReference>
<evidence type="ECO:0000313" key="5">
    <source>
        <dbReference type="EMBL" id="CUS12618.1"/>
    </source>
</evidence>
<feature type="region of interest" description="Disordered" evidence="3">
    <location>
        <begin position="263"/>
        <end position="412"/>
    </location>
</feature>
<feature type="compositionally biased region" description="Pro residues" evidence="3">
    <location>
        <begin position="362"/>
        <end position="382"/>
    </location>
</feature>
<keyword evidence="2" id="KW-0539">Nucleus</keyword>
<evidence type="ECO:0000256" key="3">
    <source>
        <dbReference type="SAM" id="MobiDB-lite"/>
    </source>
</evidence>
<proteinExistence type="predicted"/>
<feature type="region of interest" description="Disordered" evidence="3">
    <location>
        <begin position="450"/>
        <end position="518"/>
    </location>
</feature>
<dbReference type="Pfam" id="PF07808">
    <property type="entry name" value="RED_N"/>
    <property type="match status" value="1"/>
</dbReference>
<feature type="compositionally biased region" description="Polar residues" evidence="3">
    <location>
        <begin position="389"/>
        <end position="400"/>
    </location>
</feature>
<evidence type="ECO:0000256" key="2">
    <source>
        <dbReference type="ARBA" id="ARBA00023242"/>
    </source>
</evidence>
<dbReference type="PANTHER" id="PTHR12765">
    <property type="entry name" value="RED PROTEIN IK FACTOR CYTOKINE IK"/>
    <property type="match status" value="1"/>
</dbReference>
<dbReference type="Proteomes" id="UP001412239">
    <property type="component" value="Unassembled WGS sequence"/>
</dbReference>
<feature type="region of interest" description="Disordered" evidence="3">
    <location>
        <begin position="1"/>
        <end position="101"/>
    </location>
</feature>
<reference evidence="5" key="1">
    <citation type="submission" date="2015-10" db="EMBL/GenBank/DDBJ databases">
        <authorList>
            <person name="Regsiter A."/>
            <person name="william w."/>
        </authorList>
    </citation>
    <scope>NUCLEOTIDE SEQUENCE</scope>
    <source>
        <strain evidence="5">Montdore</strain>
    </source>
</reference>
<name>A0A292Q165_9PEZI</name>
<comment type="subcellular location">
    <subcellularLocation>
        <location evidence="1">Nucleus</location>
    </subcellularLocation>
</comment>
<sequence length="518" mass="55846">MNNAQFRKLLETPRPANASGQNGPSATPALGSKLRSSIPMTPRSVLGGSSTQSEFARQLAANNASEQKAKKFRSSAAPLGARLPEGYVDRTKEREDNGGDERGRRLVALEELYKEGGIEHEEYVRQTKLLGGDVSSTHLVKGLDFKLLEKVRRGEDVMRVIRDNGGDEGEGGLDSEDEEDVLDRVLGNDIVLEKKEEKKKKGNLAPKTRAEILAELKRSREAAKPVSVLGSKFKKIGVKEEKKEEDGVRVKYVTGADGVVKKMVKKDKKKRDEPGQVSTRVMGMVPPPPMLGKTEKQAEEEDEEIDIFEGAGTEYNPLAGLDDDDSSSSSLEEEGEEGEIHPTKKKKSEKPLESSSKSSPLPISPSPPSSMPPPPPPPPSAPKPKVNYFNESTASSSPSSDMYKPPSSASALLSSNPELAAALAKASTLKAFSTPSEDEAGRRRKALLEAADRDAFDVDFGFGGSRDFGDEDDDDGTVAKSSGGKKRKRGGKPKKGDKNDAGVVGKIVEERYGSGSRK</sequence>
<protein>
    <recommendedName>
        <fullName evidence="4">RED-like N-terminal domain-containing protein</fullName>
    </recommendedName>
</protein>
<evidence type="ECO:0000256" key="1">
    <source>
        <dbReference type="ARBA" id="ARBA00004123"/>
    </source>
</evidence>
<feature type="compositionally biased region" description="Polar residues" evidence="3">
    <location>
        <begin position="47"/>
        <end position="66"/>
    </location>
</feature>
<feature type="domain" description="RED-like N-terminal" evidence="4">
    <location>
        <begin position="79"/>
        <end position="208"/>
    </location>
</feature>
<dbReference type="AlphaFoldDB" id="A0A292Q165"/>
<feature type="compositionally biased region" description="Acidic residues" evidence="3">
    <location>
        <begin position="298"/>
        <end position="307"/>
    </location>
</feature>
<feature type="compositionally biased region" description="Basic residues" evidence="3">
    <location>
        <begin position="483"/>
        <end position="493"/>
    </location>
</feature>
<evidence type="ECO:0000259" key="4">
    <source>
        <dbReference type="Pfam" id="PF07808"/>
    </source>
</evidence>
<evidence type="ECO:0000313" key="6">
    <source>
        <dbReference type="Proteomes" id="UP001412239"/>
    </source>
</evidence>
<organism evidence="5 6">
    <name type="scientific">Tuber aestivum</name>
    <name type="common">summer truffle</name>
    <dbReference type="NCBI Taxonomy" id="59557"/>
    <lineage>
        <taxon>Eukaryota</taxon>
        <taxon>Fungi</taxon>
        <taxon>Dikarya</taxon>
        <taxon>Ascomycota</taxon>
        <taxon>Pezizomycotina</taxon>
        <taxon>Pezizomycetes</taxon>
        <taxon>Pezizales</taxon>
        <taxon>Tuberaceae</taxon>
        <taxon>Tuber</taxon>
    </lineage>
</organism>
<feature type="compositionally biased region" description="Basic and acidic residues" evidence="3">
    <location>
        <begin position="87"/>
        <end position="101"/>
    </location>
</feature>
<keyword evidence="6" id="KW-1185">Reference proteome</keyword>
<gene>
    <name evidence="5" type="ORF">GSTUAT00003230001</name>
</gene>